<feature type="domain" description="Flavin reductase like" evidence="3">
    <location>
        <begin position="28"/>
        <end position="169"/>
    </location>
</feature>
<gene>
    <name evidence="4" type="primary">ntaB_1</name>
    <name evidence="4" type="ORF">ROLI_010830</name>
</gene>
<feature type="region of interest" description="Disordered" evidence="2">
    <location>
        <begin position="1"/>
        <end position="21"/>
    </location>
</feature>
<accession>A0ABZ2BPS6</accession>
<evidence type="ECO:0000313" key="4">
    <source>
        <dbReference type="EMBL" id="WVX48005.1"/>
    </source>
</evidence>
<reference evidence="5" key="1">
    <citation type="submission" date="2024-01" db="EMBL/GenBank/DDBJ databases">
        <title>Roseobacter fucihabitans sp. nov., isolated from the brown alga Fucus spiralis.</title>
        <authorList>
            <person name="Hahnke S."/>
            <person name="Berger M."/>
            <person name="Schlingloff A."/>
            <person name="Athale I."/>
            <person name="Neumann-Schaal M."/>
            <person name="Adenaya A."/>
            <person name="Poehlein A."/>
            <person name="Daniel R."/>
            <person name="Pertersen J."/>
            <person name="Brinkhoff T."/>
        </authorList>
    </citation>
    <scope>NUCLEOTIDE SEQUENCE [LARGE SCALE GENOMIC DNA]</scope>
    <source>
        <strain evidence="5">B14</strain>
    </source>
</reference>
<evidence type="ECO:0000313" key="5">
    <source>
        <dbReference type="Proteomes" id="UP001318682"/>
    </source>
</evidence>
<evidence type="ECO:0000256" key="1">
    <source>
        <dbReference type="ARBA" id="ARBA00023002"/>
    </source>
</evidence>
<dbReference type="EC" id="1.5.1.42" evidence="4"/>
<dbReference type="EMBL" id="CP143423">
    <property type="protein sequence ID" value="WVX48005.1"/>
    <property type="molecule type" value="Genomic_DNA"/>
</dbReference>
<keyword evidence="5" id="KW-1185">Reference proteome</keyword>
<protein>
    <submittedName>
        <fullName evidence="4">FMN reductase (NADH) NtaB</fullName>
        <ecNumber evidence="4">1.5.1.42</ecNumber>
    </submittedName>
</protein>
<dbReference type="RefSeq" id="WP_405048990.1">
    <property type="nucleotide sequence ID" value="NZ_CP143423.1"/>
</dbReference>
<dbReference type="InterPro" id="IPR012349">
    <property type="entry name" value="Split_barrel_FMN-bd"/>
</dbReference>
<dbReference type="PANTHER" id="PTHR30466:SF1">
    <property type="entry name" value="FMN REDUCTASE (NADH) RUTF"/>
    <property type="match status" value="1"/>
</dbReference>
<evidence type="ECO:0000259" key="3">
    <source>
        <dbReference type="SMART" id="SM00903"/>
    </source>
</evidence>
<name>A0ABZ2BPS6_9RHOB</name>
<dbReference type="SUPFAM" id="SSF50475">
    <property type="entry name" value="FMN-binding split barrel"/>
    <property type="match status" value="1"/>
</dbReference>
<evidence type="ECO:0000256" key="2">
    <source>
        <dbReference type="SAM" id="MobiDB-lite"/>
    </source>
</evidence>
<dbReference type="GO" id="GO:0052874">
    <property type="term" value="F:FMN reductase (NADH) activity"/>
    <property type="evidence" value="ECO:0007669"/>
    <property type="project" value="UniProtKB-EC"/>
</dbReference>
<proteinExistence type="predicted"/>
<sequence>MADGTRQIGQMHSFAPGPQTQRPFRDALGQFATGVTIVTAQTAQGPIGMTANSFSSISLEPPLVMWSPAKASSRYAHFIQAQHFAIHVMAYEHEDTVLKFAKSGQAFEGLDVEINAQGVPILNDCLARFECATHRVHDAGDHSIVLGRVLSAASREGEALIFCQGRFRQFDKQA</sequence>
<dbReference type="Gene3D" id="2.30.110.10">
    <property type="entry name" value="Electron Transport, Fmn-binding Protein, Chain A"/>
    <property type="match status" value="1"/>
</dbReference>
<organism evidence="4 5">
    <name type="scientific">Roseobacter fucihabitans</name>
    <dbReference type="NCBI Taxonomy" id="1537242"/>
    <lineage>
        <taxon>Bacteria</taxon>
        <taxon>Pseudomonadati</taxon>
        <taxon>Pseudomonadota</taxon>
        <taxon>Alphaproteobacteria</taxon>
        <taxon>Rhodobacterales</taxon>
        <taxon>Roseobacteraceae</taxon>
        <taxon>Roseobacter</taxon>
    </lineage>
</organism>
<dbReference type="PANTHER" id="PTHR30466">
    <property type="entry name" value="FLAVIN REDUCTASE"/>
    <property type="match status" value="1"/>
</dbReference>
<dbReference type="InterPro" id="IPR002563">
    <property type="entry name" value="Flavin_Rdtase-like_dom"/>
</dbReference>
<dbReference type="SMART" id="SM00903">
    <property type="entry name" value="Flavin_Reduct"/>
    <property type="match status" value="1"/>
</dbReference>
<dbReference type="Proteomes" id="UP001318682">
    <property type="component" value="Chromosome"/>
</dbReference>
<dbReference type="InterPro" id="IPR050268">
    <property type="entry name" value="NADH-dep_flavin_reductase"/>
</dbReference>
<dbReference type="Pfam" id="PF01613">
    <property type="entry name" value="Flavin_Reduct"/>
    <property type="match status" value="1"/>
</dbReference>
<keyword evidence="1 4" id="KW-0560">Oxidoreductase</keyword>